<feature type="domain" description="SipL SPOCS" evidence="1">
    <location>
        <begin position="70"/>
        <end position="176"/>
    </location>
</feature>
<reference evidence="2 3" key="1">
    <citation type="submission" date="2019-04" db="EMBL/GenBank/DDBJ databases">
        <title>Genome sequence of Bacillus hwajinpoensis strain Y2.</title>
        <authorList>
            <person name="Fair J.L."/>
            <person name="Maclea K.S."/>
        </authorList>
    </citation>
    <scope>NUCLEOTIDE SEQUENCE [LARGE SCALE GENOMIC DNA]</scope>
    <source>
        <strain evidence="2 3">Y2</strain>
    </source>
</reference>
<proteinExistence type="predicted"/>
<dbReference type="AlphaFoldDB" id="A0A4U1MNU2"/>
<evidence type="ECO:0000313" key="2">
    <source>
        <dbReference type="EMBL" id="TKD72170.1"/>
    </source>
</evidence>
<dbReference type="EMBL" id="SWFM01000001">
    <property type="protein sequence ID" value="TKD72170.1"/>
    <property type="molecule type" value="Genomic_DNA"/>
</dbReference>
<dbReference type="OrthoDB" id="1716276at2"/>
<dbReference type="InterPro" id="IPR024300">
    <property type="entry name" value="SipL_SPOCS_dom"/>
</dbReference>
<dbReference type="Proteomes" id="UP000310541">
    <property type="component" value="Unassembled WGS sequence"/>
</dbReference>
<name>A0A4U1MNU2_9BACL</name>
<gene>
    <name evidence="2" type="ORF">FBF83_05070</name>
</gene>
<organism evidence="2 3">
    <name type="scientific">Guptibacillus hwajinpoensis</name>
    <dbReference type="NCBI Taxonomy" id="208199"/>
    <lineage>
        <taxon>Bacteria</taxon>
        <taxon>Bacillati</taxon>
        <taxon>Bacillota</taxon>
        <taxon>Bacilli</taxon>
        <taxon>Bacillales</taxon>
        <taxon>Guptibacillaceae</taxon>
        <taxon>Guptibacillus</taxon>
    </lineage>
</organism>
<dbReference type="Pfam" id="PF12673">
    <property type="entry name" value="SipL"/>
    <property type="match status" value="1"/>
</dbReference>
<protein>
    <submittedName>
        <fullName evidence="2">DUF3794 domain-containing protein</fullName>
    </submittedName>
</protein>
<evidence type="ECO:0000313" key="3">
    <source>
        <dbReference type="Proteomes" id="UP000310541"/>
    </source>
</evidence>
<accession>A0A4U1MNU2</accession>
<comment type="caution">
    <text evidence="2">The sequence shown here is derived from an EMBL/GenBank/DDBJ whole genome shotgun (WGS) entry which is preliminary data.</text>
</comment>
<evidence type="ECO:0000259" key="1">
    <source>
        <dbReference type="Pfam" id="PF12673"/>
    </source>
</evidence>
<sequence length="207" mass="22767">MMKANLGQVNCTVTGNYVESPHSSCDDQPLIITTGECSSAKKAALLADGNDTWTQIFVPEVLCVPSQKPDIEELMSVNARVKIISQRVIRTPYYETTPGDPTTVVPIENEEGTYLTGRKLVVEGILRQKVIYTACTEDQSVHSAHFDVPFSAFIILPVGTPLTTQYKIDTCIEDIFISRTTERQIFKNVTLFIKATPLVCPPQGGGQ</sequence>